<dbReference type="PANTHER" id="PTHR20852:SF43">
    <property type="entry name" value="GLUTAMINE SYNTHETASE"/>
    <property type="match status" value="1"/>
</dbReference>
<evidence type="ECO:0000256" key="6">
    <source>
        <dbReference type="ARBA" id="ARBA00022598"/>
    </source>
</evidence>
<dbReference type="GO" id="GO:0004356">
    <property type="term" value="F:glutamine synthetase activity"/>
    <property type="evidence" value="ECO:0007669"/>
    <property type="project" value="UniProtKB-EC"/>
</dbReference>
<evidence type="ECO:0000313" key="13">
    <source>
        <dbReference type="Proteomes" id="UP000472270"/>
    </source>
</evidence>
<evidence type="ECO:0000256" key="5">
    <source>
        <dbReference type="ARBA" id="ARBA00022490"/>
    </source>
</evidence>
<dbReference type="SUPFAM" id="SSF55931">
    <property type="entry name" value="Glutamine synthetase/guanido kinase"/>
    <property type="match status" value="1"/>
</dbReference>
<evidence type="ECO:0000256" key="7">
    <source>
        <dbReference type="ARBA" id="ARBA00022741"/>
    </source>
</evidence>
<comment type="subcellular location">
    <subcellularLocation>
        <location evidence="1">Cytoplasm</location>
    </subcellularLocation>
</comment>
<dbReference type="InterPro" id="IPR050292">
    <property type="entry name" value="Glutamine_Synthetase"/>
</dbReference>
<evidence type="ECO:0000259" key="11">
    <source>
        <dbReference type="PROSITE" id="PS51986"/>
    </source>
</evidence>
<keyword evidence="8" id="KW-0067">ATP-binding</keyword>
<name>A0A673IAY3_9TELE</name>
<dbReference type="AlphaFoldDB" id="A0A673IAY3"/>
<dbReference type="InterPro" id="IPR008146">
    <property type="entry name" value="Gln_synth_cat_dom"/>
</dbReference>
<evidence type="ECO:0000256" key="3">
    <source>
        <dbReference type="ARBA" id="ARBA00012937"/>
    </source>
</evidence>
<dbReference type="GO" id="GO:0005737">
    <property type="term" value="C:cytoplasm"/>
    <property type="evidence" value="ECO:0007669"/>
    <property type="project" value="UniProtKB-SubCell"/>
</dbReference>
<evidence type="ECO:0000256" key="4">
    <source>
        <dbReference type="ARBA" id="ARBA00021364"/>
    </source>
</evidence>
<reference evidence="12" key="2">
    <citation type="submission" date="2025-09" db="UniProtKB">
        <authorList>
            <consortium name="Ensembl"/>
        </authorList>
    </citation>
    <scope>IDENTIFICATION</scope>
</reference>
<evidence type="ECO:0000256" key="10">
    <source>
        <dbReference type="PROSITE-ProRule" id="PRU01330"/>
    </source>
</evidence>
<protein>
    <recommendedName>
        <fullName evidence="4">Glutamine synthetase</fullName>
        <ecNumber evidence="3">6.3.1.2</ecNumber>
    </recommendedName>
    <alternativeName>
        <fullName evidence="9">Glutamate--ammonia ligase</fullName>
    </alternativeName>
</protein>
<keyword evidence="13" id="KW-1185">Reference proteome</keyword>
<dbReference type="PROSITE" id="PS51986">
    <property type="entry name" value="GS_BETA_GRASP"/>
    <property type="match status" value="1"/>
</dbReference>
<dbReference type="Gene3D" id="3.10.20.70">
    <property type="entry name" value="Glutamine synthetase, N-terminal domain"/>
    <property type="match status" value="1"/>
</dbReference>
<keyword evidence="7" id="KW-0547">Nucleotide-binding</keyword>
<dbReference type="SMART" id="SM01230">
    <property type="entry name" value="Gln-synt_C"/>
    <property type="match status" value="1"/>
</dbReference>
<sequence length="316" mass="36054">MHYINTMFFSSLNKTLRQQYLSLPQGNFCQVTYVWIDGSGEGLRNKTRTMDSEPKSVADLPEWNFAGSSTGQSKGHNSDMLLIPVCMFRDPFLLDPNKLVLCEVLKHTREPAESNHRNSCNKVMEKVKELHPWFGMEQEYTLFGVDGHPYSWPRLGFPKPQGPYYCSVGADRAFGRDIVECHYKACLYAGIKISGTNAELLGIMFWMGYFTSYLKKKAIEKLSKRHAEHIRVYDPHDGEDNKRRLTGRHETSSIHDFSSGVANRGASIRIPRQVGQEKCGYFEDRRPSANCDPYAVTCAMARTCMLEGDEDVHELE</sequence>
<feature type="domain" description="GS beta-grasp" evidence="11">
    <location>
        <begin position="29"/>
        <end position="109"/>
    </location>
</feature>
<dbReference type="InterPro" id="IPR036651">
    <property type="entry name" value="Gln_synt_N_sf"/>
</dbReference>
<dbReference type="InterPro" id="IPR014746">
    <property type="entry name" value="Gln_synth/guanido_kin_cat_dom"/>
</dbReference>
<dbReference type="Proteomes" id="UP000472270">
    <property type="component" value="Unassembled WGS sequence"/>
</dbReference>
<dbReference type="GO" id="GO:0006542">
    <property type="term" value="P:glutamine biosynthetic process"/>
    <property type="evidence" value="ECO:0007669"/>
    <property type="project" value="InterPro"/>
</dbReference>
<accession>A0A673IAY3</accession>
<dbReference type="FunFam" id="3.30.590.10:FF:000011">
    <property type="entry name" value="Glutamine synthetase"/>
    <property type="match status" value="2"/>
</dbReference>
<dbReference type="Gene3D" id="3.30.590.10">
    <property type="entry name" value="Glutamine synthetase/guanido kinase, catalytic domain"/>
    <property type="match status" value="2"/>
</dbReference>
<evidence type="ECO:0000313" key="12">
    <source>
        <dbReference type="Ensembl" id="ENSSRHP00000036313.1"/>
    </source>
</evidence>
<evidence type="ECO:0000256" key="9">
    <source>
        <dbReference type="ARBA" id="ARBA00030668"/>
    </source>
</evidence>
<evidence type="ECO:0000256" key="8">
    <source>
        <dbReference type="ARBA" id="ARBA00022840"/>
    </source>
</evidence>
<evidence type="ECO:0000256" key="1">
    <source>
        <dbReference type="ARBA" id="ARBA00004496"/>
    </source>
</evidence>
<dbReference type="PANTHER" id="PTHR20852">
    <property type="entry name" value="GLUTAMINE SYNTHETASE"/>
    <property type="match status" value="1"/>
</dbReference>
<reference evidence="12" key="1">
    <citation type="submission" date="2025-08" db="UniProtKB">
        <authorList>
            <consortium name="Ensembl"/>
        </authorList>
    </citation>
    <scope>IDENTIFICATION</scope>
</reference>
<dbReference type="FunFam" id="3.10.20.70:FF:000004">
    <property type="entry name" value="Glutamine synthetase"/>
    <property type="match status" value="1"/>
</dbReference>
<evidence type="ECO:0000256" key="2">
    <source>
        <dbReference type="ARBA" id="ARBA00009897"/>
    </source>
</evidence>
<keyword evidence="6" id="KW-0436">Ligase</keyword>
<dbReference type="Pfam" id="PF03951">
    <property type="entry name" value="Gln-synt_N"/>
    <property type="match status" value="1"/>
</dbReference>
<dbReference type="EC" id="6.3.1.2" evidence="3"/>
<comment type="similarity">
    <text evidence="2 10">Belongs to the glutamine synthetase family.</text>
</comment>
<dbReference type="InterPro" id="IPR008147">
    <property type="entry name" value="Gln_synt_N"/>
</dbReference>
<dbReference type="SUPFAM" id="SSF54368">
    <property type="entry name" value="Glutamine synthetase, N-terminal domain"/>
    <property type="match status" value="1"/>
</dbReference>
<proteinExistence type="inferred from homology"/>
<dbReference type="Ensembl" id="ENSSRHT00000037368.1">
    <property type="protein sequence ID" value="ENSSRHP00000036313.1"/>
    <property type="gene ID" value="ENSSRHG00000018595.1"/>
</dbReference>
<keyword evidence="5" id="KW-0963">Cytoplasm</keyword>
<organism evidence="12 13">
    <name type="scientific">Sinocyclocheilus rhinocerous</name>
    <dbReference type="NCBI Taxonomy" id="307959"/>
    <lineage>
        <taxon>Eukaryota</taxon>
        <taxon>Metazoa</taxon>
        <taxon>Chordata</taxon>
        <taxon>Craniata</taxon>
        <taxon>Vertebrata</taxon>
        <taxon>Euteleostomi</taxon>
        <taxon>Actinopterygii</taxon>
        <taxon>Neopterygii</taxon>
        <taxon>Teleostei</taxon>
        <taxon>Ostariophysi</taxon>
        <taxon>Cypriniformes</taxon>
        <taxon>Cyprinidae</taxon>
        <taxon>Cyprininae</taxon>
        <taxon>Sinocyclocheilus</taxon>
    </lineage>
</organism>
<dbReference type="GO" id="GO:0005524">
    <property type="term" value="F:ATP binding"/>
    <property type="evidence" value="ECO:0007669"/>
    <property type="project" value="UniProtKB-KW"/>
</dbReference>